<name>A0A4R2RXL8_9FIRM</name>
<evidence type="ECO:0000313" key="13">
    <source>
        <dbReference type="EMBL" id="TCP68244.1"/>
    </source>
</evidence>
<feature type="domain" description="Obg" evidence="12">
    <location>
        <begin position="1"/>
        <end position="158"/>
    </location>
</feature>
<evidence type="ECO:0000313" key="14">
    <source>
        <dbReference type="Proteomes" id="UP000294813"/>
    </source>
</evidence>
<feature type="binding site" evidence="9">
    <location>
        <begin position="310"/>
        <end position="312"/>
    </location>
    <ligand>
        <name>GTP</name>
        <dbReference type="ChEBI" id="CHEBI:37565"/>
    </ligand>
</feature>
<keyword evidence="6 9" id="KW-0378">Hydrolase</keyword>
<dbReference type="CDD" id="cd01898">
    <property type="entry name" value="Obg"/>
    <property type="match status" value="1"/>
</dbReference>
<accession>A0A4R2RXL8</accession>
<dbReference type="NCBIfam" id="NF008955">
    <property type="entry name" value="PRK12297.1"/>
    <property type="match status" value="1"/>
</dbReference>
<dbReference type="Pfam" id="PF09269">
    <property type="entry name" value="DUF1967"/>
    <property type="match status" value="1"/>
</dbReference>
<comment type="function">
    <text evidence="9">An essential GTPase which binds GTP, GDP and possibly (p)ppGpp with moderate affinity, with high nucleotide exchange rates and a fairly low GTP hydrolysis rate. Plays a role in control of the cell cycle, stress response, ribosome biogenesis and in those bacteria that undergo differentiation, in morphogenesis control.</text>
</comment>
<dbReference type="AlphaFoldDB" id="A0A4R2RXL8"/>
<dbReference type="SUPFAM" id="SSF102741">
    <property type="entry name" value="Obg GTP-binding protein C-terminal domain"/>
    <property type="match status" value="1"/>
</dbReference>
<dbReference type="GO" id="GO:0042254">
    <property type="term" value="P:ribosome biogenesis"/>
    <property type="evidence" value="ECO:0007669"/>
    <property type="project" value="UniProtKB-UniRule"/>
</dbReference>
<comment type="similarity">
    <text evidence="2 9">Belongs to the TRAFAC class OBG-HflX-like GTPase superfamily. OBG GTPase family.</text>
</comment>
<evidence type="ECO:0000259" key="12">
    <source>
        <dbReference type="PROSITE" id="PS51883"/>
    </source>
</evidence>
<dbReference type="InterPro" id="IPR015349">
    <property type="entry name" value="OCT_dom"/>
</dbReference>
<dbReference type="InterPro" id="IPR045086">
    <property type="entry name" value="OBG_GTPase"/>
</dbReference>
<dbReference type="SUPFAM" id="SSF52540">
    <property type="entry name" value="P-loop containing nucleoside triphosphate hydrolases"/>
    <property type="match status" value="1"/>
</dbReference>
<dbReference type="PANTHER" id="PTHR11702:SF31">
    <property type="entry name" value="MITOCHONDRIAL RIBOSOME-ASSOCIATED GTPASE 2"/>
    <property type="match status" value="1"/>
</dbReference>
<feature type="binding site" evidence="9">
    <location>
        <begin position="190"/>
        <end position="194"/>
    </location>
    <ligand>
        <name>GTP</name>
        <dbReference type="ChEBI" id="CHEBI:37565"/>
    </ligand>
</feature>
<dbReference type="EMBL" id="SLXT01000004">
    <property type="protein sequence ID" value="TCP68244.1"/>
    <property type="molecule type" value="Genomic_DNA"/>
</dbReference>
<dbReference type="FunFam" id="2.70.210.12:FF:000001">
    <property type="entry name" value="GTPase Obg"/>
    <property type="match status" value="1"/>
</dbReference>
<dbReference type="Proteomes" id="UP000294813">
    <property type="component" value="Unassembled WGS sequence"/>
</dbReference>
<keyword evidence="8 9" id="KW-0342">GTP-binding</keyword>
<evidence type="ECO:0000259" key="11">
    <source>
        <dbReference type="PROSITE" id="PS51881"/>
    </source>
</evidence>
<evidence type="ECO:0000256" key="9">
    <source>
        <dbReference type="HAMAP-Rule" id="MF_01454"/>
    </source>
</evidence>
<dbReference type="PROSITE" id="PS51710">
    <property type="entry name" value="G_OBG"/>
    <property type="match status" value="1"/>
</dbReference>
<dbReference type="PROSITE" id="PS51883">
    <property type="entry name" value="OBG"/>
    <property type="match status" value="1"/>
</dbReference>
<dbReference type="InterPro" id="IPR027417">
    <property type="entry name" value="P-loop_NTPase"/>
</dbReference>
<evidence type="ECO:0000256" key="5">
    <source>
        <dbReference type="ARBA" id="ARBA00022741"/>
    </source>
</evidence>
<dbReference type="InterPro" id="IPR036346">
    <property type="entry name" value="GTP-bd_prot_GTP1/OBG_C_sf"/>
</dbReference>
<dbReference type="InterPro" id="IPR006073">
    <property type="entry name" value="GTP-bd"/>
</dbReference>
<dbReference type="Gene3D" id="2.70.210.12">
    <property type="entry name" value="GTP1/OBG domain"/>
    <property type="match status" value="1"/>
</dbReference>
<dbReference type="PANTHER" id="PTHR11702">
    <property type="entry name" value="DEVELOPMENTALLY REGULATED GTP-BINDING PROTEIN-RELATED"/>
    <property type="match status" value="1"/>
</dbReference>
<feature type="binding site" evidence="9">
    <location>
        <position position="192"/>
    </location>
    <ligand>
        <name>Mg(2+)</name>
        <dbReference type="ChEBI" id="CHEBI:18420"/>
    </ligand>
</feature>
<evidence type="ECO:0000256" key="6">
    <source>
        <dbReference type="ARBA" id="ARBA00022801"/>
    </source>
</evidence>
<dbReference type="Gene3D" id="3.30.300.350">
    <property type="entry name" value="GTP-binding protein OBG, C-terminal domain"/>
    <property type="match status" value="1"/>
</dbReference>
<keyword evidence="14" id="KW-1185">Reference proteome</keyword>
<dbReference type="InterPro" id="IPR006169">
    <property type="entry name" value="GTP1_OBG_dom"/>
</dbReference>
<comment type="subunit">
    <text evidence="9">Monomer.</text>
</comment>
<dbReference type="Gene3D" id="3.40.50.300">
    <property type="entry name" value="P-loop containing nucleotide triphosphate hydrolases"/>
    <property type="match status" value="1"/>
</dbReference>
<feature type="binding site" evidence="9">
    <location>
        <begin position="165"/>
        <end position="172"/>
    </location>
    <ligand>
        <name>GTP</name>
        <dbReference type="ChEBI" id="CHEBI:37565"/>
    </ligand>
</feature>
<dbReference type="OrthoDB" id="9807318at2"/>
<dbReference type="NCBIfam" id="NF008956">
    <property type="entry name" value="PRK12299.1"/>
    <property type="match status" value="1"/>
</dbReference>
<dbReference type="InterPro" id="IPR031167">
    <property type="entry name" value="G_OBG"/>
</dbReference>
<organism evidence="13 14">
    <name type="scientific">Heliophilum fasciatum</name>
    <dbReference type="NCBI Taxonomy" id="35700"/>
    <lineage>
        <taxon>Bacteria</taxon>
        <taxon>Bacillati</taxon>
        <taxon>Bacillota</taxon>
        <taxon>Clostridia</taxon>
        <taxon>Eubacteriales</taxon>
        <taxon>Heliobacteriaceae</taxon>
        <taxon>Heliophilum</taxon>
    </lineage>
</organism>
<keyword evidence="7 9" id="KW-0460">Magnesium</keyword>
<dbReference type="SUPFAM" id="SSF82051">
    <property type="entry name" value="Obg GTP-binding protein N-terminal domain"/>
    <property type="match status" value="1"/>
</dbReference>
<dbReference type="EC" id="3.6.5.-" evidence="9"/>
<dbReference type="InterPro" id="IPR036726">
    <property type="entry name" value="GTP1_OBG_dom_sf"/>
</dbReference>
<dbReference type="NCBIfam" id="TIGR02729">
    <property type="entry name" value="Obg_CgtA"/>
    <property type="match status" value="1"/>
</dbReference>
<dbReference type="HAMAP" id="MF_01454">
    <property type="entry name" value="GTPase_Obg"/>
    <property type="match status" value="1"/>
</dbReference>
<feature type="domain" description="OCT" evidence="11">
    <location>
        <begin position="349"/>
        <end position="427"/>
    </location>
</feature>
<protein>
    <recommendedName>
        <fullName evidence="9">GTPase Obg</fullName>
        <ecNumber evidence="9">3.6.5.-</ecNumber>
    </recommendedName>
    <alternativeName>
        <fullName evidence="9">GTP-binding protein Obg</fullName>
    </alternativeName>
</protein>
<dbReference type="Pfam" id="PF01926">
    <property type="entry name" value="MMR_HSR1"/>
    <property type="match status" value="1"/>
</dbReference>
<feature type="domain" description="OBG-type G" evidence="10">
    <location>
        <begin position="159"/>
        <end position="329"/>
    </location>
</feature>
<keyword evidence="5 9" id="KW-0547">Nucleotide-binding</keyword>
<dbReference type="PROSITE" id="PS00905">
    <property type="entry name" value="GTP1_OBG"/>
    <property type="match status" value="1"/>
</dbReference>
<evidence type="ECO:0000259" key="10">
    <source>
        <dbReference type="PROSITE" id="PS51710"/>
    </source>
</evidence>
<dbReference type="InterPro" id="IPR006074">
    <property type="entry name" value="GTP1-OBG_CS"/>
</dbReference>
<keyword evidence="3 9" id="KW-0963">Cytoplasm</keyword>
<dbReference type="NCBIfam" id="TIGR03595">
    <property type="entry name" value="Obg_CgtA_exten"/>
    <property type="match status" value="1"/>
</dbReference>
<dbReference type="GO" id="GO:0005525">
    <property type="term" value="F:GTP binding"/>
    <property type="evidence" value="ECO:0007669"/>
    <property type="project" value="UniProtKB-UniRule"/>
</dbReference>
<dbReference type="NCBIfam" id="NF008954">
    <property type="entry name" value="PRK12296.1"/>
    <property type="match status" value="1"/>
</dbReference>
<reference evidence="13 14" key="1">
    <citation type="submission" date="2019-03" db="EMBL/GenBank/DDBJ databases">
        <title>Genomic Encyclopedia of Type Strains, Phase IV (KMG-IV): sequencing the most valuable type-strain genomes for metagenomic binning, comparative biology and taxonomic classification.</title>
        <authorList>
            <person name="Goeker M."/>
        </authorList>
    </citation>
    <scope>NUCLEOTIDE SEQUENCE [LARGE SCALE GENOMIC DNA]</scope>
    <source>
        <strain evidence="13 14">DSM 11170</strain>
    </source>
</reference>
<sequence>MFYDRAKIYVKGGDGGNGIVAFRREKYVPLGGPAGGDGGAGGSVIFIGDEGLRTLIDFRYQKHYKAERGEHGTGKNQFGSNGGDRIAKVPVGTVIKDADTGELIADITEEGQRVVVAKGGRGGRGNTKFATANNPAPGFAENGEPGQERWLAMELKLLADVGLVGFPNAGKSTLIAAVSAARPKVADYPFTTLEPHLGVVSVEEGKSFVLADIPGLIEGAHSGVGLGHEFLRHTERTRLLIHVIDIAGSEGRDPLEDYDIIERELALYKPELAAKPRIIAANKMDLPEATENLARLQAKIGDTVEIFAVSAATNQGLTPLVYATYRKLEAIAQEAPVPIEPNSHLDVKVSGAKAPRFTIKKDPDGTYIVGGAEVERHLARTNFDNEEAVTRFQRILDVMGVDQALRDAGAKHGDTIRIKELEFDFYEYGHDLEEEE</sequence>
<dbReference type="RefSeq" id="WP_131918292.1">
    <property type="nucleotide sequence ID" value="NZ_JAOQNU010000004.1"/>
</dbReference>
<dbReference type="InterPro" id="IPR014100">
    <property type="entry name" value="GTP-bd_Obg/CgtA"/>
</dbReference>
<dbReference type="PROSITE" id="PS51881">
    <property type="entry name" value="OCT"/>
    <property type="match status" value="1"/>
</dbReference>
<keyword evidence="4 9" id="KW-0479">Metal-binding</keyword>
<comment type="caution">
    <text evidence="13">The sequence shown here is derived from an EMBL/GenBank/DDBJ whole genome shotgun (WGS) entry which is preliminary data.</text>
</comment>
<dbReference type="GO" id="GO:0003924">
    <property type="term" value="F:GTPase activity"/>
    <property type="evidence" value="ECO:0007669"/>
    <property type="project" value="UniProtKB-UniRule"/>
</dbReference>
<evidence type="ECO:0000256" key="7">
    <source>
        <dbReference type="ARBA" id="ARBA00022842"/>
    </source>
</evidence>
<evidence type="ECO:0000256" key="8">
    <source>
        <dbReference type="ARBA" id="ARBA00023134"/>
    </source>
</evidence>
<evidence type="ECO:0000256" key="1">
    <source>
        <dbReference type="ARBA" id="ARBA00001946"/>
    </source>
</evidence>
<evidence type="ECO:0000256" key="2">
    <source>
        <dbReference type="ARBA" id="ARBA00007699"/>
    </source>
</evidence>
<dbReference type="Pfam" id="PF01018">
    <property type="entry name" value="GTP1_OBG"/>
    <property type="match status" value="1"/>
</dbReference>
<dbReference type="GO" id="GO:0000287">
    <property type="term" value="F:magnesium ion binding"/>
    <property type="evidence" value="ECO:0007669"/>
    <property type="project" value="InterPro"/>
</dbReference>
<dbReference type="PRINTS" id="PR00326">
    <property type="entry name" value="GTP1OBG"/>
</dbReference>
<proteinExistence type="inferred from homology"/>
<gene>
    <name evidence="9" type="primary">obg</name>
    <name evidence="13" type="ORF">EDD73_104147</name>
</gene>
<comment type="cofactor">
    <cofactor evidence="1 9">
        <name>Mg(2+)</name>
        <dbReference type="ChEBI" id="CHEBI:18420"/>
    </cofactor>
</comment>
<feature type="binding site" evidence="9">
    <location>
        <position position="172"/>
    </location>
    <ligand>
        <name>Mg(2+)</name>
        <dbReference type="ChEBI" id="CHEBI:18420"/>
    </ligand>
</feature>
<evidence type="ECO:0000256" key="4">
    <source>
        <dbReference type="ARBA" id="ARBA00022723"/>
    </source>
</evidence>
<feature type="binding site" evidence="9">
    <location>
        <begin position="212"/>
        <end position="215"/>
    </location>
    <ligand>
        <name>GTP</name>
        <dbReference type="ChEBI" id="CHEBI:37565"/>
    </ligand>
</feature>
<evidence type="ECO:0000256" key="3">
    <source>
        <dbReference type="ARBA" id="ARBA00022490"/>
    </source>
</evidence>
<dbReference type="GO" id="GO:0005737">
    <property type="term" value="C:cytoplasm"/>
    <property type="evidence" value="ECO:0007669"/>
    <property type="project" value="UniProtKB-SubCell"/>
</dbReference>
<feature type="binding site" evidence="9">
    <location>
        <begin position="282"/>
        <end position="285"/>
    </location>
    <ligand>
        <name>GTP</name>
        <dbReference type="ChEBI" id="CHEBI:37565"/>
    </ligand>
</feature>
<comment type="subcellular location">
    <subcellularLocation>
        <location evidence="9">Cytoplasm</location>
    </subcellularLocation>
</comment>